<keyword evidence="2" id="KW-0378">Hydrolase</keyword>
<dbReference type="GO" id="GO:0016787">
    <property type="term" value="F:hydrolase activity"/>
    <property type="evidence" value="ECO:0007669"/>
    <property type="project" value="UniProtKB-KW"/>
</dbReference>
<reference evidence="4" key="1">
    <citation type="submission" date="2020-07" db="EMBL/GenBank/DDBJ databases">
        <authorList>
            <person name="Pettersson B.M.F."/>
            <person name="Behra P.R.K."/>
            <person name="Ramesh M."/>
            <person name="Das S."/>
            <person name="Dasgupta S."/>
            <person name="Kirsebom L.A."/>
        </authorList>
    </citation>
    <scope>NUCLEOTIDE SEQUENCE</scope>
    <source>
        <strain evidence="4">DSM 45406</strain>
    </source>
</reference>
<evidence type="ECO:0000256" key="1">
    <source>
        <dbReference type="ARBA" id="ARBA00010830"/>
    </source>
</evidence>
<protein>
    <submittedName>
        <fullName evidence="4">Transglycosylase family protein</fullName>
    </submittedName>
</protein>
<evidence type="ECO:0000313" key="4">
    <source>
        <dbReference type="EMBL" id="MCV7069370.1"/>
    </source>
</evidence>
<dbReference type="EMBL" id="JACKRN010000045">
    <property type="protein sequence ID" value="MCV7069370.1"/>
    <property type="molecule type" value="Genomic_DNA"/>
</dbReference>
<feature type="domain" description="Resuscitation-promoting factor core lysozyme-like" evidence="3">
    <location>
        <begin position="38"/>
        <end position="108"/>
    </location>
</feature>
<dbReference type="Pfam" id="PF06737">
    <property type="entry name" value="Transglycosylas"/>
    <property type="match status" value="1"/>
</dbReference>
<evidence type="ECO:0000313" key="5">
    <source>
        <dbReference type="Proteomes" id="UP001140272"/>
    </source>
</evidence>
<dbReference type="AlphaFoldDB" id="A0A9X3BNN5"/>
<evidence type="ECO:0000259" key="3">
    <source>
        <dbReference type="Pfam" id="PF06737"/>
    </source>
</evidence>
<proteinExistence type="inferred from homology"/>
<dbReference type="Gene3D" id="1.10.530.10">
    <property type="match status" value="1"/>
</dbReference>
<accession>A0A9X3BNN5</accession>
<comment type="similarity">
    <text evidence="1">Belongs to the transglycosylase family. Rpf subfamily.</text>
</comment>
<organism evidence="4 5">
    <name type="scientific">Mycolicibacterium rufum</name>
    <dbReference type="NCBI Taxonomy" id="318424"/>
    <lineage>
        <taxon>Bacteria</taxon>
        <taxon>Bacillati</taxon>
        <taxon>Actinomycetota</taxon>
        <taxon>Actinomycetes</taxon>
        <taxon>Mycobacteriales</taxon>
        <taxon>Mycobacteriaceae</taxon>
        <taxon>Mycolicibacterium</taxon>
    </lineage>
</organism>
<dbReference type="Proteomes" id="UP001140272">
    <property type="component" value="Unassembled WGS sequence"/>
</dbReference>
<sequence length="117" mass="11757">MSGRHRKPTNSAVSVAKIAVTGAVIGGGSLALAGTAGAATDGEWDRVASCESGGNWAINTGNGYQGGLQFSQSTWSGHGGGEFAPAAIWPPRTSRSPLAERVLASQGKAPGLVRRPA</sequence>
<reference evidence="4" key="2">
    <citation type="journal article" date="2022" name="BMC Genomics">
        <title>Comparative genome analysis of mycobacteria focusing on tRNA and non-coding RNA.</title>
        <authorList>
            <person name="Behra P.R.K."/>
            <person name="Pettersson B.M.F."/>
            <person name="Ramesh M."/>
            <person name="Das S."/>
            <person name="Dasgupta S."/>
            <person name="Kirsebom L.A."/>
        </authorList>
    </citation>
    <scope>NUCLEOTIDE SEQUENCE</scope>
    <source>
        <strain evidence="4">DSM 45406</strain>
    </source>
</reference>
<gene>
    <name evidence="4" type="ORF">H7H73_01385</name>
</gene>
<dbReference type="SUPFAM" id="SSF53955">
    <property type="entry name" value="Lysozyme-like"/>
    <property type="match status" value="1"/>
</dbReference>
<name>A0A9X3BNN5_9MYCO</name>
<dbReference type="InterPro" id="IPR023346">
    <property type="entry name" value="Lysozyme-like_dom_sf"/>
</dbReference>
<dbReference type="InterPro" id="IPR010618">
    <property type="entry name" value="RPF"/>
</dbReference>
<comment type="caution">
    <text evidence="4">The sequence shown here is derived from an EMBL/GenBank/DDBJ whole genome shotgun (WGS) entry which is preliminary data.</text>
</comment>
<evidence type="ECO:0000256" key="2">
    <source>
        <dbReference type="ARBA" id="ARBA00022801"/>
    </source>
</evidence>
<feature type="non-terminal residue" evidence="4">
    <location>
        <position position="117"/>
    </location>
</feature>